<dbReference type="InterPro" id="IPR049492">
    <property type="entry name" value="BD-FAE-like_dom"/>
</dbReference>
<evidence type="ECO:0000313" key="4">
    <source>
        <dbReference type="EMBL" id="GEL20353.1"/>
    </source>
</evidence>
<dbReference type="GO" id="GO:0008236">
    <property type="term" value="F:serine-type peptidase activity"/>
    <property type="evidence" value="ECO:0007669"/>
    <property type="project" value="InterPro"/>
</dbReference>
<keyword evidence="1" id="KW-0378">Hydrolase</keyword>
<accession>A0A511D7F6</accession>
<protein>
    <submittedName>
        <fullName evidence="4">Lipase</fullName>
    </submittedName>
</protein>
<comment type="caution">
    <text evidence="4">The sequence shown here is derived from an EMBL/GenBank/DDBJ whole genome shotgun (WGS) entry which is preliminary data.</text>
</comment>
<dbReference type="EMBL" id="BJVI01000067">
    <property type="protein sequence ID" value="GEL20353.1"/>
    <property type="molecule type" value="Genomic_DNA"/>
</dbReference>
<dbReference type="OrthoDB" id="255603at2"/>
<feature type="domain" description="BD-FAE-like" evidence="3">
    <location>
        <begin position="36"/>
        <end position="201"/>
    </location>
</feature>
<dbReference type="Proteomes" id="UP000321328">
    <property type="component" value="Unassembled WGS sequence"/>
</dbReference>
<dbReference type="RefSeq" id="WP_147201266.1">
    <property type="nucleotide sequence ID" value="NZ_AUII01000001.1"/>
</dbReference>
<dbReference type="Pfam" id="PF20434">
    <property type="entry name" value="BD-FAE"/>
    <property type="match status" value="1"/>
</dbReference>
<evidence type="ECO:0000259" key="3">
    <source>
        <dbReference type="Pfam" id="PF20434"/>
    </source>
</evidence>
<dbReference type="InterPro" id="IPR050300">
    <property type="entry name" value="GDXG_lipolytic_enzyme"/>
</dbReference>
<dbReference type="STRING" id="1123024.GCA_000423625_00160"/>
<dbReference type="InterPro" id="IPR029058">
    <property type="entry name" value="AB_hydrolase_fold"/>
</dbReference>
<evidence type="ECO:0000313" key="5">
    <source>
        <dbReference type="Proteomes" id="UP000321328"/>
    </source>
</evidence>
<dbReference type="SUPFAM" id="SSF53474">
    <property type="entry name" value="alpha/beta-Hydrolases"/>
    <property type="match status" value="1"/>
</dbReference>
<evidence type="ECO:0000256" key="2">
    <source>
        <dbReference type="SAM" id="MobiDB-lite"/>
    </source>
</evidence>
<organism evidence="4 5">
    <name type="scientific">Pseudonocardia asaccharolytica DSM 44247 = NBRC 16224</name>
    <dbReference type="NCBI Taxonomy" id="1123024"/>
    <lineage>
        <taxon>Bacteria</taxon>
        <taxon>Bacillati</taxon>
        <taxon>Actinomycetota</taxon>
        <taxon>Actinomycetes</taxon>
        <taxon>Pseudonocardiales</taxon>
        <taxon>Pseudonocardiaceae</taxon>
        <taxon>Pseudonocardia</taxon>
    </lineage>
</organism>
<proteinExistence type="predicted"/>
<evidence type="ECO:0000256" key="1">
    <source>
        <dbReference type="ARBA" id="ARBA00022801"/>
    </source>
</evidence>
<dbReference type="GO" id="GO:0006508">
    <property type="term" value="P:proteolysis"/>
    <property type="evidence" value="ECO:0007669"/>
    <property type="project" value="InterPro"/>
</dbReference>
<dbReference type="PANTHER" id="PTHR48081">
    <property type="entry name" value="AB HYDROLASE SUPERFAMILY PROTEIN C4A8.06C"/>
    <property type="match status" value="1"/>
</dbReference>
<reference evidence="4 5" key="1">
    <citation type="submission" date="2019-07" db="EMBL/GenBank/DDBJ databases">
        <title>Whole genome shotgun sequence of Pseudonocardia asaccharolytica NBRC 16224.</title>
        <authorList>
            <person name="Hosoyama A."/>
            <person name="Uohara A."/>
            <person name="Ohji S."/>
            <person name="Ichikawa N."/>
        </authorList>
    </citation>
    <scope>NUCLEOTIDE SEQUENCE [LARGE SCALE GENOMIC DNA]</scope>
    <source>
        <strain evidence="4 5">NBRC 16224</strain>
    </source>
</reference>
<name>A0A511D7F6_9PSEU</name>
<dbReference type="AlphaFoldDB" id="A0A511D7F6"/>
<keyword evidence="5" id="KW-1185">Reference proteome</keyword>
<dbReference type="Gene3D" id="3.40.50.1820">
    <property type="entry name" value="alpha/beta hydrolase"/>
    <property type="match status" value="1"/>
</dbReference>
<sequence length="256" mass="26616">MSEDRSVLTREAPPPDRVLRYGPEPDHVVDVRDGRGDEGARPLVALVHGGFWRPRYDRLHVRPMTAALAEAGWSTAAIEYRRIPGRPDLSVADVATALHGLAELTGRPLLPAGHSAGGHLVLHAAAEPVAAFAGVVALAPVADLLLAERQGLGDGAVAAFLGATAASRPDLDPVRRAAPACAVQIVHGDADEIVPVAVSESYRRAHPAAVLHRVDAGHFALIDPRSPAWAAVLSALADLDPTGPDEGSGGQERGAS</sequence>
<gene>
    <name evidence="4" type="ORF">PA7_41900</name>
</gene>
<feature type="region of interest" description="Disordered" evidence="2">
    <location>
        <begin position="1"/>
        <end position="24"/>
    </location>
</feature>